<protein>
    <submittedName>
        <fullName evidence="2">Uncharacterized protein</fullName>
    </submittedName>
</protein>
<keyword evidence="1" id="KW-0732">Signal</keyword>
<organism evidence="2 3">
    <name type="scientific">Bombardia bombarda</name>
    <dbReference type="NCBI Taxonomy" id="252184"/>
    <lineage>
        <taxon>Eukaryota</taxon>
        <taxon>Fungi</taxon>
        <taxon>Dikarya</taxon>
        <taxon>Ascomycota</taxon>
        <taxon>Pezizomycotina</taxon>
        <taxon>Sordariomycetes</taxon>
        <taxon>Sordariomycetidae</taxon>
        <taxon>Sordariales</taxon>
        <taxon>Lasiosphaeriaceae</taxon>
        <taxon>Bombardia</taxon>
    </lineage>
</organism>
<feature type="signal peptide" evidence="1">
    <location>
        <begin position="1"/>
        <end position="18"/>
    </location>
</feature>
<comment type="caution">
    <text evidence="2">The sequence shown here is derived from an EMBL/GenBank/DDBJ whole genome shotgun (WGS) entry which is preliminary data.</text>
</comment>
<evidence type="ECO:0000313" key="3">
    <source>
        <dbReference type="Proteomes" id="UP001174934"/>
    </source>
</evidence>
<dbReference type="AlphaFoldDB" id="A0AA40CFD0"/>
<sequence length="148" mass="16711">MPVPSWLHAPWSWPWASSLCLHGTAREGSLWNVGSWKLPCRLDHWRARRRIDTTGNYGLDIRTIAEQTWRAGVFAFNYLDILSNPAPIEQRVPVWDGGVHTISGFMDILDLALGTNPKPSNPIFTAFGRNAFAPLKIFRRDGCLPSQL</sequence>
<accession>A0AA40CFD0</accession>
<name>A0AA40CFD0_9PEZI</name>
<evidence type="ECO:0000256" key="1">
    <source>
        <dbReference type="SAM" id="SignalP"/>
    </source>
</evidence>
<keyword evidence="3" id="KW-1185">Reference proteome</keyword>
<proteinExistence type="predicted"/>
<reference evidence="2" key="1">
    <citation type="submission" date="2023-06" db="EMBL/GenBank/DDBJ databases">
        <title>Genome-scale phylogeny and comparative genomics of the fungal order Sordariales.</title>
        <authorList>
            <consortium name="Lawrence Berkeley National Laboratory"/>
            <person name="Hensen N."/>
            <person name="Bonometti L."/>
            <person name="Westerberg I."/>
            <person name="Brannstrom I.O."/>
            <person name="Guillou S."/>
            <person name="Cros-Aarteil S."/>
            <person name="Calhoun S."/>
            <person name="Haridas S."/>
            <person name="Kuo A."/>
            <person name="Mondo S."/>
            <person name="Pangilinan J."/>
            <person name="Riley R."/>
            <person name="LaButti K."/>
            <person name="Andreopoulos B."/>
            <person name="Lipzen A."/>
            <person name="Chen C."/>
            <person name="Yanf M."/>
            <person name="Daum C."/>
            <person name="Ng V."/>
            <person name="Clum A."/>
            <person name="Steindorff A."/>
            <person name="Ohm R."/>
            <person name="Martin F."/>
            <person name="Silar P."/>
            <person name="Natvig D."/>
            <person name="Lalanne C."/>
            <person name="Gautier V."/>
            <person name="Ament-velasquez S.L."/>
            <person name="Kruys A."/>
            <person name="Hutchinson M.I."/>
            <person name="Powell A.J."/>
            <person name="Barry K."/>
            <person name="Miller A.N."/>
            <person name="Grigoriev I.V."/>
            <person name="Debuchy R."/>
            <person name="Gladieux P."/>
            <person name="Thoren M.H."/>
            <person name="Johannesson H."/>
        </authorList>
    </citation>
    <scope>NUCLEOTIDE SEQUENCE</scope>
    <source>
        <strain evidence="2">SMH3391-2</strain>
    </source>
</reference>
<feature type="chain" id="PRO_5041335398" evidence="1">
    <location>
        <begin position="19"/>
        <end position="148"/>
    </location>
</feature>
<gene>
    <name evidence="2" type="ORF">B0T17DRAFT_82507</name>
</gene>
<dbReference type="EMBL" id="JAULSR010000001">
    <property type="protein sequence ID" value="KAK0636472.1"/>
    <property type="molecule type" value="Genomic_DNA"/>
</dbReference>
<evidence type="ECO:0000313" key="2">
    <source>
        <dbReference type="EMBL" id="KAK0636472.1"/>
    </source>
</evidence>
<dbReference type="Proteomes" id="UP001174934">
    <property type="component" value="Unassembled WGS sequence"/>
</dbReference>